<evidence type="ECO:0000313" key="8">
    <source>
        <dbReference type="EMBL" id="KAL3772939.1"/>
    </source>
</evidence>
<sequence length="556" mass="64103">MENRDTAVSAITRKSSVRSLFLTVAAIIVSLTIRINILAMRRDDDEDVVGHGGFRRTLERSVASSGLLTIKRPRSRGIPSSRLTATTGHGSGFNQSYTIAASSDANKGRLETLENALRDQRKRNQRARRSLELLLENESEDEEDMERPSSTRKMQRLIRDDDETESNDEEDHAGSNDEEETKIPSSSTNKHVHIPYKDGRPRGDSGDGVDQEEWECDAQNRPDFLPREDVTRRALHAVIIGAMKGGTQALMATILSHRRMLPAGREHGELHFFNTKGMMKNLQDFRWPPNKHDRVIRRQHLREAFTWILRERNFYPKYDITADVNSDKLGVHSAPIYLFSGRSVPARLLCVAPWSKVIAILRNPIDRAFSHYNFVNDQGTAFEKFIHKDIFLLKETGVLRDWESTDFESFSGSAEEFRAWETYLHRIGPRSLSGPVGRGLYAIQIEIWMDEMKKIDKTDDFLVLRSEELREDGVGVYHRVARFLELERLSAIRDVVESEHHVTDYVHGGMSEEMYRSLYELYRPYNKRLYKLLGEDEWGGVWDEWTYAKPVSEEEE</sequence>
<dbReference type="InterPro" id="IPR000863">
    <property type="entry name" value="Sulfotransferase_dom"/>
</dbReference>
<keyword evidence="9" id="KW-1185">Reference proteome</keyword>
<dbReference type="InterPro" id="IPR027417">
    <property type="entry name" value="P-loop_NTPase"/>
</dbReference>
<accession>A0ABD3NA26</accession>
<keyword evidence="1" id="KW-0808">Transferase</keyword>
<comment type="caution">
    <text evidence="8">The sequence shown here is derived from an EMBL/GenBank/DDBJ whole genome shotgun (WGS) entry which is preliminary data.</text>
</comment>
<feature type="active site" description="For sulfotransferase activity" evidence="3">
    <location>
        <position position="244"/>
    </location>
</feature>
<evidence type="ECO:0000256" key="1">
    <source>
        <dbReference type="ARBA" id="ARBA00022679"/>
    </source>
</evidence>
<dbReference type="Pfam" id="PF00685">
    <property type="entry name" value="Sulfotransfer_1"/>
    <property type="match status" value="1"/>
</dbReference>
<feature type="binding site" evidence="4">
    <location>
        <position position="370"/>
    </location>
    <ligand>
        <name>3'-phosphoadenylyl sulfate</name>
        <dbReference type="ChEBI" id="CHEBI:58339"/>
    </ligand>
</feature>
<dbReference type="PANTHER" id="PTHR10605">
    <property type="entry name" value="HEPARAN SULFATE SULFOTRANSFERASE"/>
    <property type="match status" value="1"/>
</dbReference>
<keyword evidence="6" id="KW-0812">Transmembrane</keyword>
<reference evidence="8 9" key="1">
    <citation type="submission" date="2024-10" db="EMBL/GenBank/DDBJ databases">
        <title>Updated reference genomes for cyclostephanoid diatoms.</title>
        <authorList>
            <person name="Roberts W.R."/>
            <person name="Alverson A.J."/>
        </authorList>
    </citation>
    <scope>NUCLEOTIDE SEQUENCE [LARGE SCALE GENOMIC DNA]</scope>
    <source>
        <strain evidence="8 9">AJA276-08</strain>
    </source>
</reference>
<dbReference type="EMBL" id="JALLAZ020001562">
    <property type="protein sequence ID" value="KAL3772939.1"/>
    <property type="molecule type" value="Genomic_DNA"/>
</dbReference>
<dbReference type="GO" id="GO:0016740">
    <property type="term" value="F:transferase activity"/>
    <property type="evidence" value="ECO:0007669"/>
    <property type="project" value="UniProtKB-KW"/>
</dbReference>
<dbReference type="InterPro" id="IPR037359">
    <property type="entry name" value="NST/OST"/>
</dbReference>
<dbReference type="SUPFAM" id="SSF52540">
    <property type="entry name" value="P-loop containing nucleoside triphosphate hydrolases"/>
    <property type="match status" value="1"/>
</dbReference>
<feature type="region of interest" description="Disordered" evidence="5">
    <location>
        <begin position="133"/>
        <end position="211"/>
    </location>
</feature>
<feature type="transmembrane region" description="Helical" evidence="6">
    <location>
        <begin position="20"/>
        <end position="39"/>
    </location>
</feature>
<proteinExistence type="predicted"/>
<dbReference type="AlphaFoldDB" id="A0ABD3NA26"/>
<evidence type="ECO:0000256" key="2">
    <source>
        <dbReference type="ARBA" id="ARBA00023180"/>
    </source>
</evidence>
<feature type="compositionally biased region" description="Acidic residues" evidence="5">
    <location>
        <begin position="135"/>
        <end position="145"/>
    </location>
</feature>
<feature type="compositionally biased region" description="Acidic residues" evidence="5">
    <location>
        <begin position="160"/>
        <end position="180"/>
    </location>
</feature>
<dbReference type="Proteomes" id="UP001530315">
    <property type="component" value="Unassembled WGS sequence"/>
</dbReference>
<evidence type="ECO:0000313" key="9">
    <source>
        <dbReference type="Proteomes" id="UP001530315"/>
    </source>
</evidence>
<evidence type="ECO:0000256" key="4">
    <source>
        <dbReference type="PIRSR" id="PIRSR637359-2"/>
    </source>
</evidence>
<feature type="compositionally biased region" description="Polar residues" evidence="5">
    <location>
        <begin position="81"/>
        <end position="93"/>
    </location>
</feature>
<name>A0ABD3NA26_9STRA</name>
<evidence type="ECO:0000256" key="3">
    <source>
        <dbReference type="PIRSR" id="PIRSR637359-1"/>
    </source>
</evidence>
<keyword evidence="2" id="KW-0325">Glycoprotein</keyword>
<feature type="domain" description="Sulfotransferase" evidence="7">
    <location>
        <begin position="237"/>
        <end position="489"/>
    </location>
</feature>
<feature type="compositionally biased region" description="Basic and acidic residues" evidence="5">
    <location>
        <begin position="195"/>
        <end position="205"/>
    </location>
</feature>
<dbReference type="Gene3D" id="3.40.50.300">
    <property type="entry name" value="P-loop containing nucleotide triphosphate hydrolases"/>
    <property type="match status" value="1"/>
</dbReference>
<evidence type="ECO:0000256" key="5">
    <source>
        <dbReference type="SAM" id="MobiDB-lite"/>
    </source>
</evidence>
<evidence type="ECO:0000259" key="7">
    <source>
        <dbReference type="Pfam" id="PF00685"/>
    </source>
</evidence>
<feature type="binding site" evidence="4">
    <location>
        <position position="362"/>
    </location>
    <ligand>
        <name>3'-phosphoadenylyl sulfate</name>
        <dbReference type="ChEBI" id="CHEBI:58339"/>
    </ligand>
</feature>
<organism evidence="8 9">
    <name type="scientific">Stephanodiscus triporus</name>
    <dbReference type="NCBI Taxonomy" id="2934178"/>
    <lineage>
        <taxon>Eukaryota</taxon>
        <taxon>Sar</taxon>
        <taxon>Stramenopiles</taxon>
        <taxon>Ochrophyta</taxon>
        <taxon>Bacillariophyta</taxon>
        <taxon>Coscinodiscophyceae</taxon>
        <taxon>Thalassiosirophycidae</taxon>
        <taxon>Stephanodiscales</taxon>
        <taxon>Stephanodiscaceae</taxon>
        <taxon>Stephanodiscus</taxon>
    </lineage>
</organism>
<protein>
    <recommendedName>
        <fullName evidence="7">Sulfotransferase domain-containing protein</fullName>
    </recommendedName>
</protein>
<dbReference type="PANTHER" id="PTHR10605:SF56">
    <property type="entry name" value="BIFUNCTIONAL HEPARAN SULFATE N-DEACETYLASE_N-SULFOTRANSFERASE"/>
    <property type="match status" value="1"/>
</dbReference>
<feature type="region of interest" description="Disordered" evidence="5">
    <location>
        <begin position="73"/>
        <end position="93"/>
    </location>
</feature>
<gene>
    <name evidence="8" type="ORF">ACHAW5_009630</name>
</gene>
<evidence type="ECO:0000256" key="6">
    <source>
        <dbReference type="SAM" id="Phobius"/>
    </source>
</evidence>
<keyword evidence="6" id="KW-0472">Membrane</keyword>
<keyword evidence="6" id="KW-1133">Transmembrane helix</keyword>